<evidence type="ECO:0000313" key="2">
    <source>
        <dbReference type="EMBL" id="KAF2657031.1"/>
    </source>
</evidence>
<feature type="compositionally biased region" description="Polar residues" evidence="1">
    <location>
        <begin position="93"/>
        <end position="104"/>
    </location>
</feature>
<reference evidence="2" key="1">
    <citation type="journal article" date="2020" name="Stud. Mycol.">
        <title>101 Dothideomycetes genomes: a test case for predicting lifestyles and emergence of pathogens.</title>
        <authorList>
            <person name="Haridas S."/>
            <person name="Albert R."/>
            <person name="Binder M."/>
            <person name="Bloem J."/>
            <person name="Labutti K."/>
            <person name="Salamov A."/>
            <person name="Andreopoulos B."/>
            <person name="Baker S."/>
            <person name="Barry K."/>
            <person name="Bills G."/>
            <person name="Bluhm B."/>
            <person name="Cannon C."/>
            <person name="Castanera R."/>
            <person name="Culley D."/>
            <person name="Daum C."/>
            <person name="Ezra D."/>
            <person name="Gonzalez J."/>
            <person name="Henrissat B."/>
            <person name="Kuo A."/>
            <person name="Liang C."/>
            <person name="Lipzen A."/>
            <person name="Lutzoni F."/>
            <person name="Magnuson J."/>
            <person name="Mondo S."/>
            <person name="Nolan M."/>
            <person name="Ohm R."/>
            <person name="Pangilinan J."/>
            <person name="Park H.-J."/>
            <person name="Ramirez L."/>
            <person name="Alfaro M."/>
            <person name="Sun H."/>
            <person name="Tritt A."/>
            <person name="Yoshinaga Y."/>
            <person name="Zwiers L.-H."/>
            <person name="Turgeon B."/>
            <person name="Goodwin S."/>
            <person name="Spatafora J."/>
            <person name="Crous P."/>
            <person name="Grigoriev I."/>
        </authorList>
    </citation>
    <scope>NUCLEOTIDE SEQUENCE</scope>
    <source>
        <strain evidence="2">CBS 122681</strain>
    </source>
</reference>
<dbReference type="AlphaFoldDB" id="A0A6A6TCK5"/>
<feature type="compositionally biased region" description="Polar residues" evidence="1">
    <location>
        <begin position="65"/>
        <end position="81"/>
    </location>
</feature>
<sequence length="104" mass="11618">MVDFISMAQILRTKFHTPHAMPAQPKIKAHTCTKYISCSSSTARRHNTTHVLPKPHKQVPDSPPRSFQTNYHPNPRLTTIFSAPDPSKPRLCIQSTALTTSPTS</sequence>
<name>A0A6A6TCK5_9PLEO</name>
<gene>
    <name evidence="2" type="ORF">K491DRAFT_347814</name>
</gene>
<organism evidence="2 3">
    <name type="scientific">Lophiostoma macrostomum CBS 122681</name>
    <dbReference type="NCBI Taxonomy" id="1314788"/>
    <lineage>
        <taxon>Eukaryota</taxon>
        <taxon>Fungi</taxon>
        <taxon>Dikarya</taxon>
        <taxon>Ascomycota</taxon>
        <taxon>Pezizomycotina</taxon>
        <taxon>Dothideomycetes</taxon>
        <taxon>Pleosporomycetidae</taxon>
        <taxon>Pleosporales</taxon>
        <taxon>Lophiostomataceae</taxon>
        <taxon>Lophiostoma</taxon>
    </lineage>
</organism>
<dbReference type="EMBL" id="MU004329">
    <property type="protein sequence ID" value="KAF2657031.1"/>
    <property type="molecule type" value="Genomic_DNA"/>
</dbReference>
<protein>
    <submittedName>
        <fullName evidence="2">Uncharacterized protein</fullName>
    </submittedName>
</protein>
<evidence type="ECO:0000313" key="3">
    <source>
        <dbReference type="Proteomes" id="UP000799324"/>
    </source>
</evidence>
<feature type="region of interest" description="Disordered" evidence="1">
    <location>
        <begin position="44"/>
        <end position="104"/>
    </location>
</feature>
<feature type="compositionally biased region" description="Basic residues" evidence="1">
    <location>
        <begin position="44"/>
        <end position="57"/>
    </location>
</feature>
<accession>A0A6A6TCK5</accession>
<keyword evidence="3" id="KW-1185">Reference proteome</keyword>
<dbReference type="Proteomes" id="UP000799324">
    <property type="component" value="Unassembled WGS sequence"/>
</dbReference>
<proteinExistence type="predicted"/>
<evidence type="ECO:0000256" key="1">
    <source>
        <dbReference type="SAM" id="MobiDB-lite"/>
    </source>
</evidence>